<proteinExistence type="predicted"/>
<name>A0ABD3M7Y6_9STRA</name>
<evidence type="ECO:0000313" key="3">
    <source>
        <dbReference type="EMBL" id="KAL3760149.1"/>
    </source>
</evidence>
<reference evidence="3 4" key="1">
    <citation type="submission" date="2024-10" db="EMBL/GenBank/DDBJ databases">
        <title>Updated reference genomes for cyclostephanoid diatoms.</title>
        <authorList>
            <person name="Roberts W.R."/>
            <person name="Alverson A.J."/>
        </authorList>
    </citation>
    <scope>NUCLEOTIDE SEQUENCE [LARGE SCALE GENOMIC DNA]</scope>
    <source>
        <strain evidence="3 4">AJA232-27</strain>
    </source>
</reference>
<keyword evidence="2" id="KW-0732">Signal</keyword>
<evidence type="ECO:0000256" key="2">
    <source>
        <dbReference type="SAM" id="SignalP"/>
    </source>
</evidence>
<feature type="region of interest" description="Disordered" evidence="1">
    <location>
        <begin position="32"/>
        <end position="109"/>
    </location>
</feature>
<feature type="compositionally biased region" description="Basic and acidic residues" evidence="1">
    <location>
        <begin position="58"/>
        <end position="71"/>
    </location>
</feature>
<evidence type="ECO:0000256" key="1">
    <source>
        <dbReference type="SAM" id="MobiDB-lite"/>
    </source>
</evidence>
<evidence type="ECO:0000313" key="4">
    <source>
        <dbReference type="Proteomes" id="UP001530293"/>
    </source>
</evidence>
<feature type="chain" id="PRO_5044783072" description="Sulfotransferase domain-containing protein" evidence="2">
    <location>
        <begin position="17"/>
        <end position="413"/>
    </location>
</feature>
<accession>A0ABD3M7Y6</accession>
<dbReference type="AlphaFoldDB" id="A0ABD3M7Y6"/>
<gene>
    <name evidence="3" type="ORF">ACHAWU_002220</name>
</gene>
<evidence type="ECO:0008006" key="5">
    <source>
        <dbReference type="Google" id="ProtNLM"/>
    </source>
</evidence>
<organism evidence="3 4">
    <name type="scientific">Discostella pseudostelligera</name>
    <dbReference type="NCBI Taxonomy" id="259834"/>
    <lineage>
        <taxon>Eukaryota</taxon>
        <taxon>Sar</taxon>
        <taxon>Stramenopiles</taxon>
        <taxon>Ochrophyta</taxon>
        <taxon>Bacillariophyta</taxon>
        <taxon>Coscinodiscophyceae</taxon>
        <taxon>Thalassiosirophycidae</taxon>
        <taxon>Stephanodiscales</taxon>
        <taxon>Stephanodiscaceae</taxon>
        <taxon>Discostella</taxon>
    </lineage>
</organism>
<protein>
    <recommendedName>
        <fullName evidence="5">Sulfotransferase domain-containing protein</fullName>
    </recommendedName>
</protein>
<feature type="signal peptide" evidence="2">
    <location>
        <begin position="1"/>
        <end position="16"/>
    </location>
</feature>
<dbReference type="EMBL" id="JALLBG020000192">
    <property type="protein sequence ID" value="KAL3760149.1"/>
    <property type="molecule type" value="Genomic_DNA"/>
</dbReference>
<dbReference type="Proteomes" id="UP001530293">
    <property type="component" value="Unassembled WGS sequence"/>
</dbReference>
<sequence>MIRLWMYGIILCIGSALLTWNQTQYFVTNFGPGNSNKSRQHHRSPSSSSSSGKKFPRAHVENDQTGKKDQSSSESEAEYSESRSADALTDDDAPVDSGATPSDLKGANDVTVTQRNKKDAGVVVGKLADFHEPVDGTIQSISLLGERNSGTRWIYGHLGECFNHTIPVHRSLSRYKHWFQYDTSKIRKNTLVIAMFRDPMTWTWAMKEVPHHASDHLDLPWEEFVTKTWTMERLAKDEAWREYQLQKHNDTTGRICQEHFRYHEIVSCLTRPYPDGYWGPHRTHRFSQHQPFYEMKVNDPDGRPYSNILQMRADKIRNFVESGSYTNVKGFWHYQYENLLKTGTADLIKKVERVTGMKRNPDTCTIYEPQDRRKREMDPAFFDYMINHVDWEAEALIGYEKPMYTTNEIVESS</sequence>
<keyword evidence="4" id="KW-1185">Reference proteome</keyword>
<comment type="caution">
    <text evidence="3">The sequence shown here is derived from an EMBL/GenBank/DDBJ whole genome shotgun (WGS) entry which is preliminary data.</text>
</comment>